<evidence type="ECO:0000313" key="2">
    <source>
        <dbReference type="Proteomes" id="UP000887013"/>
    </source>
</evidence>
<sequence>MSNFCENELIKSSKTSEHEFTIRFDETIDITGLSILLAIVRYILGTDAQEDMLICKSLPTRTTAGEVFNFVNSYFKKHDISWDMCHQVCTDAWKTERRSCTHKTKLNPHKRSTHCGIHRQALAVKKMTEVFT</sequence>
<comment type="caution">
    <text evidence="1">The sequence shown here is derived from an EMBL/GenBank/DDBJ whole genome shotgun (WGS) entry which is preliminary data.</text>
</comment>
<dbReference type="PANTHER" id="PTHR45913:SF19">
    <property type="entry name" value="LOW QUALITY PROTEIN: ZINC FINGER BED DOMAIN-CONTAINING PROTEIN 5-LIKE"/>
    <property type="match status" value="1"/>
</dbReference>
<protein>
    <submittedName>
        <fullName evidence="1">Zinc finger BED domain-containing protein 5</fullName>
    </submittedName>
</protein>
<evidence type="ECO:0000313" key="1">
    <source>
        <dbReference type="EMBL" id="GFS84283.1"/>
    </source>
</evidence>
<proteinExistence type="predicted"/>
<dbReference type="AlphaFoldDB" id="A0A8X6MY79"/>
<name>A0A8X6MY79_NEPPI</name>
<dbReference type="Proteomes" id="UP000887013">
    <property type="component" value="Unassembled WGS sequence"/>
</dbReference>
<accession>A0A8X6MY79</accession>
<organism evidence="1 2">
    <name type="scientific">Nephila pilipes</name>
    <name type="common">Giant wood spider</name>
    <name type="synonym">Nephila maculata</name>
    <dbReference type="NCBI Taxonomy" id="299642"/>
    <lineage>
        <taxon>Eukaryota</taxon>
        <taxon>Metazoa</taxon>
        <taxon>Ecdysozoa</taxon>
        <taxon>Arthropoda</taxon>
        <taxon>Chelicerata</taxon>
        <taxon>Arachnida</taxon>
        <taxon>Araneae</taxon>
        <taxon>Araneomorphae</taxon>
        <taxon>Entelegynae</taxon>
        <taxon>Araneoidea</taxon>
        <taxon>Nephilidae</taxon>
        <taxon>Nephila</taxon>
    </lineage>
</organism>
<keyword evidence="2" id="KW-1185">Reference proteome</keyword>
<gene>
    <name evidence="1" type="primary">ZBED5</name>
    <name evidence="1" type="ORF">NPIL_649421</name>
</gene>
<dbReference type="PANTHER" id="PTHR45913">
    <property type="entry name" value="EPM2A-INTERACTING PROTEIN 1"/>
    <property type="match status" value="1"/>
</dbReference>
<dbReference type="EMBL" id="BMAW01003553">
    <property type="protein sequence ID" value="GFS84283.1"/>
    <property type="molecule type" value="Genomic_DNA"/>
</dbReference>
<dbReference type="OrthoDB" id="6144063at2759"/>
<reference evidence="1" key="1">
    <citation type="submission" date="2020-08" db="EMBL/GenBank/DDBJ databases">
        <title>Multicomponent nature underlies the extraordinary mechanical properties of spider dragline silk.</title>
        <authorList>
            <person name="Kono N."/>
            <person name="Nakamura H."/>
            <person name="Mori M."/>
            <person name="Yoshida Y."/>
            <person name="Ohtoshi R."/>
            <person name="Malay A.D."/>
            <person name="Moran D.A.P."/>
            <person name="Tomita M."/>
            <person name="Numata K."/>
            <person name="Arakawa K."/>
        </authorList>
    </citation>
    <scope>NUCLEOTIDE SEQUENCE</scope>
</reference>